<comment type="caution">
    <text evidence="2">The sequence shown here is derived from an EMBL/GenBank/DDBJ whole genome shotgun (WGS) entry which is preliminary data.</text>
</comment>
<feature type="transmembrane region" description="Helical" evidence="1">
    <location>
        <begin position="6"/>
        <end position="31"/>
    </location>
</feature>
<organism evidence="2 3">
    <name type="scientific">Butyricicoccus pullicaecorum</name>
    <dbReference type="NCBI Taxonomy" id="501571"/>
    <lineage>
        <taxon>Bacteria</taxon>
        <taxon>Bacillati</taxon>
        <taxon>Bacillota</taxon>
        <taxon>Clostridia</taxon>
        <taxon>Eubacteriales</taxon>
        <taxon>Butyricicoccaceae</taxon>
        <taxon>Butyricicoccus</taxon>
    </lineage>
</organism>
<evidence type="ECO:0000256" key="1">
    <source>
        <dbReference type="SAM" id="Phobius"/>
    </source>
</evidence>
<keyword evidence="1" id="KW-1133">Transmembrane helix</keyword>
<proteinExistence type="predicted"/>
<accession>A0A1Y4L7J5</accession>
<keyword evidence="1" id="KW-0472">Membrane</keyword>
<evidence type="ECO:0000313" key="3">
    <source>
        <dbReference type="Proteomes" id="UP000195897"/>
    </source>
</evidence>
<sequence length="64" mass="7729">MLTVFFAITTLICAINWLLRYINTAVLFWYLQEKQIPLPTDEEMRRGSDFVVRHLMQDIFHKKL</sequence>
<keyword evidence="1" id="KW-0812">Transmembrane</keyword>
<dbReference type="Proteomes" id="UP000195897">
    <property type="component" value="Unassembled WGS sequence"/>
</dbReference>
<dbReference type="AlphaFoldDB" id="A0A1Y4L7J5"/>
<name>A0A1Y4L7J5_9FIRM</name>
<protein>
    <submittedName>
        <fullName evidence="2">Uncharacterized protein</fullName>
    </submittedName>
</protein>
<gene>
    <name evidence="2" type="ORF">B5F17_08410</name>
</gene>
<dbReference type="EMBL" id="NFKK01000008">
    <property type="protein sequence ID" value="OUP52714.1"/>
    <property type="molecule type" value="Genomic_DNA"/>
</dbReference>
<dbReference type="RefSeq" id="WP_087372929.1">
    <property type="nucleotide sequence ID" value="NZ_NFKK01000008.1"/>
</dbReference>
<reference evidence="3" key="1">
    <citation type="submission" date="2017-04" db="EMBL/GenBank/DDBJ databases">
        <title>Function of individual gut microbiota members based on whole genome sequencing of pure cultures obtained from chicken caecum.</title>
        <authorList>
            <person name="Medvecky M."/>
            <person name="Cejkova D."/>
            <person name="Polansky O."/>
            <person name="Karasova D."/>
            <person name="Kubasova T."/>
            <person name="Cizek A."/>
            <person name="Rychlik I."/>
        </authorList>
    </citation>
    <scope>NUCLEOTIDE SEQUENCE [LARGE SCALE GENOMIC DNA]</scope>
    <source>
        <strain evidence="3">An180</strain>
    </source>
</reference>
<evidence type="ECO:0000313" key="2">
    <source>
        <dbReference type="EMBL" id="OUP52714.1"/>
    </source>
</evidence>